<dbReference type="InterPro" id="IPR013762">
    <property type="entry name" value="Integrase-like_cat_sf"/>
</dbReference>
<gene>
    <name evidence="4" type="ORF">JOS67_00080</name>
</gene>
<sequence length="383" mass="44374">MMSKKLPSNMLNQVTLSQFKFQKDAADRWQDQKEKIGRFKLNFPNLSDSFAPDWVMLSTALGNLSAFEENRGGHSVNTLKMLAFVIRKWDQYCKSESLYSFPINESVLLNWFKLLKLEFNVKINTLKQYRAQISLFHKIMGVEDVTKSPTIMSFFKSLLKDEMELTGSQVIELQAKPFRKHHLNRLKTIWNDENNAIPFRDLTVLTVAYGTLLREGEIGRIRKKHIKMLKNGDINIERVTSKTSISPEPKRLTGKFSDILKRYIDTYCQTLDEDDYIFCWLTTRGARPVAYRQTPMSGMTIDRIYQRAHKKLIELDEVSPLRIAHRNMWSGHSSRVGALQDGYAAGLSLTQLIQLGDWKSNEMVLRYLRGLSNEHSPNLLLQT</sequence>
<dbReference type="GO" id="GO:0015074">
    <property type="term" value="P:DNA integration"/>
    <property type="evidence" value="ECO:0007669"/>
    <property type="project" value="InterPro"/>
</dbReference>
<feature type="domain" description="Tyr recombinase" evidence="3">
    <location>
        <begin position="173"/>
        <end position="381"/>
    </location>
</feature>
<reference evidence="4 5" key="1">
    <citation type="submission" date="2021-01" db="EMBL/GenBank/DDBJ databases">
        <title>Characterization of a novel blaVMB-2- harboring plasmid in Vibrio diabolicus.</title>
        <authorList>
            <person name="Liu M."/>
        </authorList>
    </citation>
    <scope>NUCLEOTIDE SEQUENCE [LARGE SCALE GENOMIC DNA]</scope>
    <source>
        <strain evidence="4 5">SLV18</strain>
        <plasmid evidence="4 5">pSLV18-213K</plasmid>
    </source>
</reference>
<evidence type="ECO:0000313" key="4">
    <source>
        <dbReference type="EMBL" id="QRG81503.1"/>
    </source>
</evidence>
<keyword evidence="1" id="KW-0238">DNA-binding</keyword>
<protein>
    <submittedName>
        <fullName evidence="4">Tyrosine-type recombinase/integrase</fullName>
    </submittedName>
</protein>
<dbReference type="AlphaFoldDB" id="A0AA92R549"/>
<dbReference type="Gene3D" id="1.10.443.10">
    <property type="entry name" value="Intergrase catalytic core"/>
    <property type="match status" value="1"/>
</dbReference>
<evidence type="ECO:0000256" key="1">
    <source>
        <dbReference type="ARBA" id="ARBA00023125"/>
    </source>
</evidence>
<evidence type="ECO:0000256" key="2">
    <source>
        <dbReference type="ARBA" id="ARBA00023172"/>
    </source>
</evidence>
<dbReference type="GO" id="GO:0006310">
    <property type="term" value="P:DNA recombination"/>
    <property type="evidence" value="ECO:0007669"/>
    <property type="project" value="UniProtKB-KW"/>
</dbReference>
<dbReference type="SUPFAM" id="SSF56349">
    <property type="entry name" value="DNA breaking-rejoining enzymes"/>
    <property type="match status" value="1"/>
</dbReference>
<dbReference type="InterPro" id="IPR002104">
    <property type="entry name" value="Integrase_catalytic"/>
</dbReference>
<dbReference type="InterPro" id="IPR011010">
    <property type="entry name" value="DNA_brk_join_enz"/>
</dbReference>
<dbReference type="EMBL" id="CP069194">
    <property type="protein sequence ID" value="QRG81503.1"/>
    <property type="molecule type" value="Genomic_DNA"/>
</dbReference>
<dbReference type="Pfam" id="PF00589">
    <property type="entry name" value="Phage_integrase"/>
    <property type="match status" value="1"/>
</dbReference>
<dbReference type="SUPFAM" id="SSF47823">
    <property type="entry name" value="lambda integrase-like, N-terminal domain"/>
    <property type="match status" value="1"/>
</dbReference>
<organism evidence="4 5">
    <name type="scientific">Vibrio diabolicus</name>
    <dbReference type="NCBI Taxonomy" id="50719"/>
    <lineage>
        <taxon>Bacteria</taxon>
        <taxon>Pseudomonadati</taxon>
        <taxon>Pseudomonadota</taxon>
        <taxon>Gammaproteobacteria</taxon>
        <taxon>Vibrionales</taxon>
        <taxon>Vibrionaceae</taxon>
        <taxon>Vibrio</taxon>
        <taxon>Vibrio diabolicus subgroup</taxon>
    </lineage>
</organism>
<dbReference type="Gene3D" id="1.10.150.130">
    <property type="match status" value="1"/>
</dbReference>
<dbReference type="InterPro" id="IPR010998">
    <property type="entry name" value="Integrase_recombinase_N"/>
</dbReference>
<keyword evidence="2" id="KW-0233">DNA recombination</keyword>
<name>A0AA92R549_9VIBR</name>
<keyword evidence="4" id="KW-0614">Plasmid</keyword>
<dbReference type="PROSITE" id="PS51898">
    <property type="entry name" value="TYR_RECOMBINASE"/>
    <property type="match status" value="1"/>
</dbReference>
<evidence type="ECO:0000313" key="5">
    <source>
        <dbReference type="Proteomes" id="UP000596337"/>
    </source>
</evidence>
<dbReference type="Proteomes" id="UP000596337">
    <property type="component" value="Plasmid pSLV18-213K"/>
</dbReference>
<geneLocation type="plasmid" evidence="4 5">
    <name>pSLV18-213K</name>
</geneLocation>
<evidence type="ECO:0000259" key="3">
    <source>
        <dbReference type="PROSITE" id="PS51898"/>
    </source>
</evidence>
<proteinExistence type="predicted"/>
<dbReference type="GO" id="GO:0003677">
    <property type="term" value="F:DNA binding"/>
    <property type="evidence" value="ECO:0007669"/>
    <property type="project" value="UniProtKB-KW"/>
</dbReference>
<accession>A0AA92R549</accession>